<name>A0A131ZZW5_SARSC</name>
<dbReference type="EnsemblMetazoa" id="SSS_7260s_mrna">
    <property type="protein sequence ID" value="KAF7489916.1"/>
    <property type="gene ID" value="SSS_7260"/>
</dbReference>
<dbReference type="AlphaFoldDB" id="A0A131ZZW5"/>
<evidence type="ECO:0000313" key="7">
    <source>
        <dbReference type="EMBL" id="KPM03650.1"/>
    </source>
</evidence>
<evidence type="ECO:0000256" key="1">
    <source>
        <dbReference type="ARBA" id="ARBA00004141"/>
    </source>
</evidence>
<keyword evidence="9" id="KW-1185">Reference proteome</keyword>
<sequence length="209" mass="23790">MFGGFTCTKNALKALNILYIVVAIILICVATYGRVTVQITDFSIIEGIFSCGVFLLILSIFGLIGTINHHQVILFFYMTILFILFIVQFSIAFACLAFDSNQQMNLAEREWRNASEKSHQQIQHLFDCCGFHEGDPQNRFNCPNVQCCQMSDCSRCQPCSHRIQLAIANVLSISGWTGMFFSFTEFIGVWLTIRFRNQKNPRADPNVFL</sequence>
<dbReference type="OrthoDB" id="5845060at2759"/>
<dbReference type="Pfam" id="PF00335">
    <property type="entry name" value="Tetraspanin"/>
    <property type="match status" value="1"/>
</dbReference>
<reference evidence="7 10" key="1">
    <citation type="journal article" date="2015" name="Parasit. Vectors">
        <title>Draft genome of the scabies mite.</title>
        <authorList>
            <person name="Rider S.D.Jr."/>
            <person name="Morgan M.S."/>
            <person name="Arlian L.G."/>
        </authorList>
    </citation>
    <scope>NUCLEOTIDE SEQUENCE [LARGE SCALE GENOMIC DNA]</scope>
    <source>
        <strain evidence="7">Arlian Lab</strain>
    </source>
</reference>
<protein>
    <submittedName>
        <fullName evidence="6">Tetraspanin-31</fullName>
    </submittedName>
    <submittedName>
        <fullName evidence="7">Tetraspanin-like protein 2</fullName>
    </submittedName>
</protein>
<reference evidence="6" key="3">
    <citation type="submission" date="2020-01" db="EMBL/GenBank/DDBJ databases">
        <authorList>
            <person name="Korhonen P.K.K."/>
            <person name="Guangxu M.G."/>
            <person name="Wang T.W."/>
            <person name="Stroehlein A.J.S."/>
            <person name="Young N.D."/>
            <person name="Ang C.-S.A."/>
            <person name="Fernando D.W.F."/>
            <person name="Lu H.L."/>
            <person name="Taylor S.T."/>
            <person name="Ehtesham M.E.M."/>
            <person name="Najaraj S.H.N."/>
            <person name="Harsha G.H.G."/>
            <person name="Madugundu A.M."/>
            <person name="Renuse S.R."/>
            <person name="Holt D.H."/>
            <person name="Pandey A.P."/>
            <person name="Papenfuss A.P."/>
            <person name="Gasser R.B.G."/>
            <person name="Fischer K.F."/>
        </authorList>
    </citation>
    <scope>NUCLEOTIDE SEQUENCE</scope>
    <source>
        <strain evidence="6">SSS_KF_BRIS2020</strain>
    </source>
</reference>
<feature type="transmembrane region" description="Helical" evidence="5">
    <location>
        <begin position="173"/>
        <end position="193"/>
    </location>
</feature>
<dbReference type="VEuPathDB" id="VectorBase:SSCA000242"/>
<dbReference type="Proteomes" id="UP000616769">
    <property type="component" value="Unassembled WGS sequence"/>
</dbReference>
<evidence type="ECO:0000313" key="8">
    <source>
        <dbReference type="EnsemblMetazoa" id="KAF7489916.1"/>
    </source>
</evidence>
<keyword evidence="2 5" id="KW-0812">Transmembrane</keyword>
<feature type="transmembrane region" description="Helical" evidence="5">
    <location>
        <begin position="12"/>
        <end position="32"/>
    </location>
</feature>
<accession>A0A131ZZW5</accession>
<evidence type="ECO:0000256" key="3">
    <source>
        <dbReference type="ARBA" id="ARBA00022989"/>
    </source>
</evidence>
<reference evidence="9" key="2">
    <citation type="journal article" date="2020" name="PLoS Negl. Trop. Dis.">
        <title>High-quality nuclear genome for Sarcoptes scabiei-A critical resource for a neglected parasite.</title>
        <authorList>
            <person name="Korhonen P.K."/>
            <person name="Gasser R.B."/>
            <person name="Ma G."/>
            <person name="Wang T."/>
            <person name="Stroehlein A.J."/>
            <person name="Young N.D."/>
            <person name="Ang C.S."/>
            <person name="Fernando D.D."/>
            <person name="Lu H.C."/>
            <person name="Taylor S."/>
            <person name="Reynolds S.L."/>
            <person name="Mofiz E."/>
            <person name="Najaraj S.H."/>
            <person name="Gowda H."/>
            <person name="Madugundu A."/>
            <person name="Renuse S."/>
            <person name="Holt D."/>
            <person name="Pandey A."/>
            <person name="Papenfuss A.T."/>
            <person name="Fischer K."/>
        </authorList>
    </citation>
    <scope>NUCLEOTIDE SEQUENCE [LARGE SCALE GENOMIC DNA]</scope>
</reference>
<evidence type="ECO:0000256" key="2">
    <source>
        <dbReference type="ARBA" id="ARBA00022692"/>
    </source>
</evidence>
<dbReference type="EMBL" id="JXLN01005636">
    <property type="protein sequence ID" value="KPM03650.1"/>
    <property type="molecule type" value="Genomic_DNA"/>
</dbReference>
<dbReference type="InterPro" id="IPR018499">
    <property type="entry name" value="Tetraspanin/Peripherin"/>
</dbReference>
<reference evidence="8" key="4">
    <citation type="submission" date="2022-06" db="UniProtKB">
        <authorList>
            <consortium name="EnsemblMetazoa"/>
        </authorList>
    </citation>
    <scope>IDENTIFICATION</scope>
</reference>
<dbReference type="Proteomes" id="UP000070412">
    <property type="component" value="Unassembled WGS sequence"/>
</dbReference>
<evidence type="ECO:0000256" key="5">
    <source>
        <dbReference type="SAM" id="Phobius"/>
    </source>
</evidence>
<evidence type="ECO:0000313" key="10">
    <source>
        <dbReference type="Proteomes" id="UP000616769"/>
    </source>
</evidence>
<dbReference type="GO" id="GO:0016020">
    <property type="term" value="C:membrane"/>
    <property type="evidence" value="ECO:0007669"/>
    <property type="project" value="UniProtKB-SubCell"/>
</dbReference>
<keyword evidence="4 5" id="KW-0472">Membrane</keyword>
<gene>
    <name evidence="7" type="ORF">QR98_0020840</name>
    <name evidence="6" type="ORF">SSS_7260</name>
</gene>
<evidence type="ECO:0000256" key="4">
    <source>
        <dbReference type="ARBA" id="ARBA00023136"/>
    </source>
</evidence>
<evidence type="ECO:0000313" key="9">
    <source>
        <dbReference type="Proteomes" id="UP000070412"/>
    </source>
</evidence>
<organism evidence="7 10">
    <name type="scientific">Sarcoptes scabiei</name>
    <name type="common">Itch mite</name>
    <name type="synonym">Acarus scabiei</name>
    <dbReference type="NCBI Taxonomy" id="52283"/>
    <lineage>
        <taxon>Eukaryota</taxon>
        <taxon>Metazoa</taxon>
        <taxon>Ecdysozoa</taxon>
        <taxon>Arthropoda</taxon>
        <taxon>Chelicerata</taxon>
        <taxon>Arachnida</taxon>
        <taxon>Acari</taxon>
        <taxon>Acariformes</taxon>
        <taxon>Sarcoptiformes</taxon>
        <taxon>Astigmata</taxon>
        <taxon>Psoroptidia</taxon>
        <taxon>Sarcoptoidea</taxon>
        <taxon>Sarcoptidae</taxon>
        <taxon>Sarcoptinae</taxon>
        <taxon>Sarcoptes</taxon>
    </lineage>
</organism>
<keyword evidence="3 5" id="KW-1133">Transmembrane helix</keyword>
<proteinExistence type="predicted"/>
<comment type="subcellular location">
    <subcellularLocation>
        <location evidence="1">Membrane</location>
        <topology evidence="1">Multi-pass membrane protein</topology>
    </subcellularLocation>
</comment>
<dbReference type="PRINTS" id="PR00259">
    <property type="entry name" value="TMFOUR"/>
</dbReference>
<feature type="transmembrane region" description="Helical" evidence="5">
    <location>
        <begin position="74"/>
        <end position="99"/>
    </location>
</feature>
<evidence type="ECO:0000313" key="6">
    <source>
        <dbReference type="EMBL" id="KAF7489916.1"/>
    </source>
</evidence>
<dbReference type="OMA" id="CPPCAPI"/>
<feature type="transmembrane region" description="Helical" evidence="5">
    <location>
        <begin position="44"/>
        <end position="67"/>
    </location>
</feature>
<dbReference type="EMBL" id="WVUK01000063">
    <property type="protein sequence ID" value="KAF7489916.1"/>
    <property type="molecule type" value="Genomic_DNA"/>
</dbReference>